<evidence type="ECO:0000313" key="2">
    <source>
        <dbReference type="EMBL" id="KAK6359058.1"/>
    </source>
</evidence>
<reference evidence="2 3" key="1">
    <citation type="submission" date="2019-10" db="EMBL/GenBank/DDBJ databases">
        <authorList>
            <person name="Palmer J.M."/>
        </authorList>
    </citation>
    <scope>NUCLEOTIDE SEQUENCE [LARGE SCALE GENOMIC DNA]</scope>
    <source>
        <strain evidence="2 3">TWF696</strain>
    </source>
</reference>
<feature type="compositionally biased region" description="Polar residues" evidence="1">
    <location>
        <begin position="274"/>
        <end position="285"/>
    </location>
</feature>
<feature type="compositionally biased region" description="Pro residues" evidence="1">
    <location>
        <begin position="433"/>
        <end position="442"/>
    </location>
</feature>
<proteinExistence type="predicted"/>
<feature type="compositionally biased region" description="Low complexity" evidence="1">
    <location>
        <begin position="235"/>
        <end position="264"/>
    </location>
</feature>
<accession>A0AAV9VDD3</accession>
<protein>
    <submittedName>
        <fullName evidence="2">Uncharacterized protein</fullName>
    </submittedName>
</protein>
<dbReference type="EMBL" id="JAVHNQ010000001">
    <property type="protein sequence ID" value="KAK6359058.1"/>
    <property type="molecule type" value="Genomic_DNA"/>
</dbReference>
<feature type="compositionally biased region" description="Polar residues" evidence="1">
    <location>
        <begin position="423"/>
        <end position="432"/>
    </location>
</feature>
<feature type="region of interest" description="Disordered" evidence="1">
    <location>
        <begin position="486"/>
        <end position="523"/>
    </location>
</feature>
<evidence type="ECO:0000313" key="3">
    <source>
        <dbReference type="Proteomes" id="UP001375240"/>
    </source>
</evidence>
<gene>
    <name evidence="2" type="ORF">TWF696_000227</name>
</gene>
<feature type="compositionally biased region" description="Basic residues" evidence="1">
    <location>
        <begin position="205"/>
        <end position="218"/>
    </location>
</feature>
<comment type="caution">
    <text evidence="2">The sequence shown here is derived from an EMBL/GenBank/DDBJ whole genome shotgun (WGS) entry which is preliminary data.</text>
</comment>
<feature type="compositionally biased region" description="Polar residues" evidence="1">
    <location>
        <begin position="190"/>
        <end position="204"/>
    </location>
</feature>
<name>A0AAV9VDD3_9PEZI</name>
<sequence>MMWEVEVQLMGVEGKHAGGRWPEADEVVPCCNVQPTMSSVPPACQPALLPPSLIFLLPSTTIINHHHHRHKQPSPASSSVTALPDTNLLHLHPQIIACSTYAPIHSDEASSLNSHPVLAASNSTQSSLNPQSKPADSLIDFSDAALTPSAPAAAPPSSSLISERLRSTPVAMTTASARLDESIHLPPPDTVTSESEKTPQTPTQQKRRSFFNFGKKKPSPADDATSKPSPPTSVPPITTTSPPGTKPGSATNSTTSPVSPVRSSHFGSQRRSKNTSPRLSTSSIFERNVQDPSLPPGSPSIPSHFSTEDRIPAVLEATSLTITDSSVDPDRIEIVSSAAHHSVLPHHPENYSNPWAEESAHSGDESIGHGYTSSLASADKRRLSFISFADVVQAENEQASHSSTNLDALPVKIPTQQTQPQTAASLRSNSPVRTPPQLPYSPPGTGLGLSDFSMEKDMSIPDRHSGTGAATAHNEVTVETLSQALRKHGSTDLKAAAVKSPTSPTQHQAGLSAAPEFDNPWRD</sequence>
<organism evidence="2 3">
    <name type="scientific">Orbilia brochopaga</name>
    <dbReference type="NCBI Taxonomy" id="3140254"/>
    <lineage>
        <taxon>Eukaryota</taxon>
        <taxon>Fungi</taxon>
        <taxon>Dikarya</taxon>
        <taxon>Ascomycota</taxon>
        <taxon>Pezizomycotina</taxon>
        <taxon>Orbiliomycetes</taxon>
        <taxon>Orbiliales</taxon>
        <taxon>Orbiliaceae</taxon>
        <taxon>Orbilia</taxon>
    </lineage>
</organism>
<dbReference type="Proteomes" id="UP001375240">
    <property type="component" value="Unassembled WGS sequence"/>
</dbReference>
<dbReference type="PANTHER" id="PTHR42111">
    <property type="entry name" value="YALI0D23727P"/>
    <property type="match status" value="1"/>
</dbReference>
<dbReference type="AlphaFoldDB" id="A0AAV9VDD3"/>
<keyword evidence="3" id="KW-1185">Reference proteome</keyword>
<feature type="region of interest" description="Disordered" evidence="1">
    <location>
        <begin position="399"/>
        <end position="451"/>
    </location>
</feature>
<evidence type="ECO:0000256" key="1">
    <source>
        <dbReference type="SAM" id="MobiDB-lite"/>
    </source>
</evidence>
<feature type="region of interest" description="Disordered" evidence="1">
    <location>
        <begin position="176"/>
        <end position="306"/>
    </location>
</feature>
<dbReference type="PANTHER" id="PTHR42111:SF1">
    <property type="entry name" value="YALI0D23727P"/>
    <property type="match status" value="1"/>
</dbReference>
<feature type="compositionally biased region" description="Polar residues" evidence="1">
    <location>
        <begin position="500"/>
        <end position="509"/>
    </location>
</feature>